<reference evidence="1 2" key="1">
    <citation type="submission" date="2019-02" db="EMBL/GenBank/DDBJ databases">
        <authorList>
            <person name="Lehtovirta-Morley E L."/>
        </authorList>
    </citation>
    <scope>NUCLEOTIDE SEQUENCE [LARGE SCALE GENOMIC DNA]</scope>
    <source>
        <strain evidence="1">NFRAN1</strain>
    </source>
</reference>
<protein>
    <submittedName>
        <fullName evidence="1">Uncharacterized protein</fullName>
    </submittedName>
</protein>
<dbReference type="Proteomes" id="UP000294299">
    <property type="component" value="Chromosome NFRAN"/>
</dbReference>
<dbReference type="EMBL" id="LR216287">
    <property type="protein sequence ID" value="VFJ13092.1"/>
    <property type="molecule type" value="Genomic_DNA"/>
</dbReference>
<dbReference type="GeneID" id="39420263"/>
<proteinExistence type="predicted"/>
<dbReference type="KEGG" id="nfn:NFRAN_0770"/>
<gene>
    <name evidence="1" type="ORF">NFRAN_0770</name>
</gene>
<dbReference type="AlphaFoldDB" id="A0A484I8G2"/>
<dbReference type="OrthoDB" id="6053at2157"/>
<sequence>MEILEEKSLAKQIFKKYSANPKNWNFIISTNPIKDGFYDATIFSPEDSWKLKIDSIYKPSPIITGTRLDLDKRIVEREFNETLIPFGYRKIDPPVFVNILKRLYEEHNSIARKNSDYLNQELASLLNSTEPTVPTQGTEYLYGPFLYTNRNLNGKSRYEDMVSEKLSQSIKKKIKERYPGYG</sequence>
<evidence type="ECO:0000313" key="2">
    <source>
        <dbReference type="Proteomes" id="UP000294299"/>
    </source>
</evidence>
<keyword evidence="2" id="KW-1185">Reference proteome</keyword>
<evidence type="ECO:0000313" key="1">
    <source>
        <dbReference type="EMBL" id="VFJ13092.1"/>
    </source>
</evidence>
<dbReference type="RefSeq" id="WP_134483057.1">
    <property type="nucleotide sequence ID" value="NZ_LR216287.1"/>
</dbReference>
<organism evidence="1 2">
    <name type="scientific">Candidatus Nitrosocosmicus franklandianus</name>
    <dbReference type="NCBI Taxonomy" id="1798806"/>
    <lineage>
        <taxon>Archaea</taxon>
        <taxon>Nitrososphaerota</taxon>
        <taxon>Nitrososphaeria</taxon>
        <taxon>Nitrososphaerales</taxon>
        <taxon>Nitrososphaeraceae</taxon>
        <taxon>Candidatus Nitrosocosmicus</taxon>
    </lineage>
</organism>
<accession>A0A484I8G2</accession>
<name>A0A484I8G2_9ARCH</name>